<dbReference type="GO" id="GO:0016787">
    <property type="term" value="F:hydrolase activity"/>
    <property type="evidence" value="ECO:0007669"/>
    <property type="project" value="UniProtKB-KW"/>
</dbReference>
<evidence type="ECO:0000313" key="3">
    <source>
        <dbReference type="EMBL" id="GIP18428.1"/>
    </source>
</evidence>
<dbReference type="RefSeq" id="WP_213518820.1">
    <property type="nucleotide sequence ID" value="NZ_BOSE01000008.1"/>
</dbReference>
<dbReference type="Pfam" id="PF01425">
    <property type="entry name" value="Amidase"/>
    <property type="match status" value="1"/>
</dbReference>
<dbReference type="InterPro" id="IPR036928">
    <property type="entry name" value="AS_sf"/>
</dbReference>
<dbReference type="NCBIfam" id="NF006043">
    <property type="entry name" value="PRK08186.1"/>
    <property type="match status" value="1"/>
</dbReference>
<dbReference type="InterPro" id="IPR023631">
    <property type="entry name" value="Amidase_dom"/>
</dbReference>
<dbReference type="PANTHER" id="PTHR11895">
    <property type="entry name" value="TRANSAMIDASE"/>
    <property type="match status" value="1"/>
</dbReference>
<dbReference type="Gene3D" id="1.20.58.1700">
    <property type="match status" value="1"/>
</dbReference>
<dbReference type="AlphaFoldDB" id="A0A920D0D6"/>
<keyword evidence="3" id="KW-0378">Hydrolase</keyword>
<feature type="domain" description="Amidase" evidence="1">
    <location>
        <begin position="28"/>
        <end position="431"/>
    </location>
</feature>
<reference evidence="3" key="1">
    <citation type="submission" date="2021-03" db="EMBL/GenBank/DDBJ databases">
        <title>Antimicrobial resistance genes in bacteria isolated from Japanese honey, and their potential for conferring macrolide and lincosamide resistance in the American foulbrood pathogen Paenibacillus larvae.</title>
        <authorList>
            <person name="Okamoto M."/>
            <person name="Kumagai M."/>
            <person name="Kanamori H."/>
            <person name="Takamatsu D."/>
        </authorList>
    </citation>
    <scope>NUCLEOTIDE SEQUENCE</scope>
    <source>
        <strain evidence="3">J40TS1</strain>
    </source>
</reference>
<keyword evidence="4" id="KW-1185">Reference proteome</keyword>
<dbReference type="PANTHER" id="PTHR11895:SF169">
    <property type="entry name" value="GLUTAMYL-TRNA(GLN) AMIDOTRANSFERASE"/>
    <property type="match status" value="1"/>
</dbReference>
<dbReference type="SUPFAM" id="SSF75304">
    <property type="entry name" value="Amidase signature (AS) enzymes"/>
    <property type="match status" value="1"/>
</dbReference>
<comment type="caution">
    <text evidence="3">The sequence shown here is derived from an EMBL/GenBank/DDBJ whole genome shotgun (WGS) entry which is preliminary data.</text>
</comment>
<gene>
    <name evidence="3" type="ORF">J40TS1_40700</name>
</gene>
<dbReference type="Proteomes" id="UP000683139">
    <property type="component" value="Unassembled WGS sequence"/>
</dbReference>
<dbReference type="NCBIfam" id="TIGR02713">
    <property type="entry name" value="allophanate_hyd"/>
    <property type="match status" value="1"/>
</dbReference>
<evidence type="ECO:0000259" key="1">
    <source>
        <dbReference type="Pfam" id="PF01425"/>
    </source>
</evidence>
<dbReference type="EMBL" id="BOSE01000008">
    <property type="protein sequence ID" value="GIP18428.1"/>
    <property type="molecule type" value="Genomic_DNA"/>
</dbReference>
<protein>
    <submittedName>
        <fullName evidence="3">Allophanate hydrolase</fullName>
    </submittedName>
</protein>
<sequence length="590" mass="64028">MIQTERYDMKSISHLKQLYADGAITPREVIEAIIAKAEAEQALNIWITPPRMERIRPYLDRLAASSPEQLPLWGIPFAIKDNIDLAGVPTTAACPDYEYIPKQHATVVERLIAAGAIPVGKTNLDQFATGLVGVRSPYGEVHNALRPELISGGSSSGSAVAVARGQVMFALGTDTAGSGRVPAALNGIIGYKPSVGAWPVKGVVPACQSIDCVTVFANTIEDAMQVDQCVRGVDHTDPWSLQRPKVIPALPAKVLLPASQLTFFGDYAEQYREAWQRTVAAVHKLQLPVEYVDLQLFQEAAKLLYEGPFVEERWAALGSFVEAHEGSTLPVTRDILQSGKVKQYTGAAVFQAQHQIQRMKLEAHRKLAHAVMILPTVGGTYTRQQLQEQPVLYNSQLGLYTNHCNLLDLAALSVPGAAAGEDLPFGISLFSLPELEGANVELAARLQRLILQQQQMSQEELTVPSVLVAVCGLHMRGMPLEPQMQQCGAAFVKETKTARAYRLFKLDTEPSKPGLIKVPQEEGCEIVVELWRMPLHSFGSFAAAIPAPLGIGKIELIDGTEVSGFVCEGYAVKNAQDISVLGSWRAAVGS</sequence>
<evidence type="ECO:0000259" key="2">
    <source>
        <dbReference type="Pfam" id="PF21986"/>
    </source>
</evidence>
<accession>A0A920D0D6</accession>
<name>A0A920D0D6_9BACL</name>
<evidence type="ECO:0000313" key="4">
    <source>
        <dbReference type="Proteomes" id="UP000683139"/>
    </source>
</evidence>
<dbReference type="InterPro" id="IPR053844">
    <property type="entry name" value="AH_C"/>
</dbReference>
<dbReference type="Gene3D" id="3.90.1300.10">
    <property type="entry name" value="Amidase signature (AS) domain"/>
    <property type="match status" value="1"/>
</dbReference>
<organism evidence="3 4">
    <name type="scientific">Paenibacillus montaniterrae</name>
    <dbReference type="NCBI Taxonomy" id="429341"/>
    <lineage>
        <taxon>Bacteria</taxon>
        <taxon>Bacillati</taxon>
        <taxon>Bacillota</taxon>
        <taxon>Bacilli</taxon>
        <taxon>Bacillales</taxon>
        <taxon>Paenibacillaceae</taxon>
        <taxon>Paenibacillus</taxon>
    </lineage>
</organism>
<dbReference type="Pfam" id="PF21986">
    <property type="entry name" value="AH_C"/>
    <property type="match status" value="1"/>
</dbReference>
<dbReference type="Gene3D" id="3.10.490.10">
    <property type="entry name" value="Gamma-glutamyl cyclotransferase-like"/>
    <property type="match status" value="1"/>
</dbReference>
<feature type="domain" description="Allophanate hydrolase C-terminal" evidence="2">
    <location>
        <begin position="467"/>
        <end position="587"/>
    </location>
</feature>
<dbReference type="InterPro" id="IPR000120">
    <property type="entry name" value="Amidase"/>
</dbReference>
<dbReference type="InterPro" id="IPR014085">
    <property type="entry name" value="Allophanate_hydrolase"/>
</dbReference>
<proteinExistence type="predicted"/>